<dbReference type="OMA" id="HKFEVVI"/>
<keyword evidence="3" id="KW-1133">Transmembrane helix</keyword>
<evidence type="ECO:0000259" key="5">
    <source>
        <dbReference type="Pfam" id="PF03168"/>
    </source>
</evidence>
<dbReference type="SUPFAM" id="SSF117070">
    <property type="entry name" value="LEA14-like"/>
    <property type="match status" value="1"/>
</dbReference>
<comment type="subcellular location">
    <subcellularLocation>
        <location evidence="1">Membrane</location>
        <topology evidence="1">Single-pass membrane protein</topology>
    </subcellularLocation>
</comment>
<dbReference type="GO" id="GO:0016020">
    <property type="term" value="C:membrane"/>
    <property type="evidence" value="ECO:0007669"/>
    <property type="project" value="UniProtKB-SubCell"/>
</dbReference>
<dbReference type="PANTHER" id="PTHR31234:SF2">
    <property type="entry name" value="OS05G0199100 PROTEIN"/>
    <property type="match status" value="1"/>
</dbReference>
<dbReference type="eggNOG" id="ENOG502QWEY">
    <property type="taxonomic scope" value="Eukaryota"/>
</dbReference>
<dbReference type="InterPro" id="IPR004864">
    <property type="entry name" value="LEA_2"/>
</dbReference>
<evidence type="ECO:0000256" key="1">
    <source>
        <dbReference type="ARBA" id="ARBA00004167"/>
    </source>
</evidence>
<reference evidence="7" key="1">
    <citation type="journal article" date="2013" name="Science">
        <title>The Amborella genome and the evolution of flowering plants.</title>
        <authorList>
            <consortium name="Amborella Genome Project"/>
        </authorList>
    </citation>
    <scope>NUCLEOTIDE SEQUENCE [LARGE SCALE GENOMIC DNA]</scope>
</reference>
<sequence length="200" mass="22273">MGTGIGWTIALGTTTAVAVALAIAARPRDPTFSLHSISLSSLHLRFPTPPIPVLDVEFTLSISLTNPNLNFAPISYWPSSICIYYDDTLLGQAKVEACSQSARSVRTLRLMASLDGLKLTHHLARLMWGVIRREMESKAVVKIEGKAKLLIWEHPFVMYVESNVVVDPLFLDVLDQETKSRLHLSFSTNNEKENKNKNVK</sequence>
<organism evidence="6 7">
    <name type="scientific">Amborella trichopoda</name>
    <dbReference type="NCBI Taxonomy" id="13333"/>
    <lineage>
        <taxon>Eukaryota</taxon>
        <taxon>Viridiplantae</taxon>
        <taxon>Streptophyta</taxon>
        <taxon>Embryophyta</taxon>
        <taxon>Tracheophyta</taxon>
        <taxon>Spermatophyta</taxon>
        <taxon>Magnoliopsida</taxon>
        <taxon>Amborellales</taxon>
        <taxon>Amborellaceae</taxon>
        <taxon>Amborella</taxon>
    </lineage>
</organism>
<dbReference type="Proteomes" id="UP000017836">
    <property type="component" value="Unassembled WGS sequence"/>
</dbReference>
<gene>
    <name evidence="6" type="ORF">AMTR_s00040p00102560</name>
</gene>
<dbReference type="KEGG" id="atr:18441260"/>
<dbReference type="GO" id="GO:0098542">
    <property type="term" value="P:defense response to other organism"/>
    <property type="evidence" value="ECO:0007669"/>
    <property type="project" value="InterPro"/>
</dbReference>
<dbReference type="AlphaFoldDB" id="W1PXN4"/>
<keyword evidence="7" id="KW-1185">Reference proteome</keyword>
<proteinExistence type="predicted"/>
<dbReference type="HOGENOM" id="CLU_103536_0_0_1"/>
<dbReference type="Pfam" id="PF03168">
    <property type="entry name" value="LEA_2"/>
    <property type="match status" value="1"/>
</dbReference>
<evidence type="ECO:0000256" key="4">
    <source>
        <dbReference type="ARBA" id="ARBA00023136"/>
    </source>
</evidence>
<accession>W1PXN4</accession>
<evidence type="ECO:0000313" key="6">
    <source>
        <dbReference type="EMBL" id="ERN13023.1"/>
    </source>
</evidence>
<dbReference type="OrthoDB" id="654824at2759"/>
<dbReference type="PANTHER" id="PTHR31234">
    <property type="entry name" value="LATE EMBRYOGENESIS ABUNDANT (LEA) HYDROXYPROLINE-RICH GLYCOPROTEIN FAMILY"/>
    <property type="match status" value="1"/>
</dbReference>
<evidence type="ECO:0000256" key="3">
    <source>
        <dbReference type="ARBA" id="ARBA00022989"/>
    </source>
</evidence>
<name>W1PXN4_AMBTC</name>
<keyword evidence="4" id="KW-0472">Membrane</keyword>
<feature type="domain" description="Late embryogenesis abundant protein LEA-2 subgroup" evidence="5">
    <location>
        <begin position="62"/>
        <end position="151"/>
    </location>
</feature>
<evidence type="ECO:0000313" key="7">
    <source>
        <dbReference type="Proteomes" id="UP000017836"/>
    </source>
</evidence>
<protein>
    <recommendedName>
        <fullName evidence="5">Late embryogenesis abundant protein LEA-2 subgroup domain-containing protein</fullName>
    </recommendedName>
</protein>
<keyword evidence="2" id="KW-0812">Transmembrane</keyword>
<dbReference type="EMBL" id="KI392591">
    <property type="protein sequence ID" value="ERN13023.1"/>
    <property type="molecule type" value="Genomic_DNA"/>
</dbReference>
<dbReference type="InterPro" id="IPR044839">
    <property type="entry name" value="NDR1-like"/>
</dbReference>
<dbReference type="Gramene" id="ERN13023">
    <property type="protein sequence ID" value="ERN13023"/>
    <property type="gene ID" value="AMTR_s00040p00102560"/>
</dbReference>
<evidence type="ECO:0000256" key="2">
    <source>
        <dbReference type="ARBA" id="ARBA00022692"/>
    </source>
</evidence>